<name>A0A8S8ZRX1_SORMA</name>
<evidence type="ECO:0000256" key="5">
    <source>
        <dbReference type="ARBA" id="ARBA00022723"/>
    </source>
</evidence>
<comment type="cofactor">
    <cofactor evidence="1 9">
        <name>heme</name>
        <dbReference type="ChEBI" id="CHEBI:30413"/>
    </cofactor>
</comment>
<dbReference type="PANTHER" id="PTHR24305">
    <property type="entry name" value="CYTOCHROME P450"/>
    <property type="match status" value="1"/>
</dbReference>
<feature type="compositionally biased region" description="Low complexity" evidence="10">
    <location>
        <begin position="326"/>
        <end position="337"/>
    </location>
</feature>
<dbReference type="PRINTS" id="PR00465">
    <property type="entry name" value="EP450IV"/>
</dbReference>
<feature type="compositionally biased region" description="Polar residues" evidence="10">
    <location>
        <begin position="338"/>
        <end position="347"/>
    </location>
</feature>
<keyword evidence="7" id="KW-0503">Monooxygenase</keyword>
<keyword evidence="5 9" id="KW-0479">Metal-binding</keyword>
<evidence type="ECO:0000256" key="9">
    <source>
        <dbReference type="PIRSR" id="PIRSR602403-1"/>
    </source>
</evidence>
<gene>
    <name evidence="11" type="ORF">SMACR_05077</name>
</gene>
<evidence type="ECO:0008006" key="13">
    <source>
        <dbReference type="Google" id="ProtNLM"/>
    </source>
</evidence>
<evidence type="ECO:0000313" key="11">
    <source>
        <dbReference type="EMBL" id="KAA8633504.1"/>
    </source>
</evidence>
<feature type="region of interest" description="Disordered" evidence="10">
    <location>
        <begin position="322"/>
        <end position="347"/>
    </location>
</feature>
<evidence type="ECO:0000313" key="12">
    <source>
        <dbReference type="Proteomes" id="UP000433876"/>
    </source>
</evidence>
<keyword evidence="6 9" id="KW-0408">Iron</keyword>
<comment type="caution">
    <text evidence="11">The sequence shown here is derived from an EMBL/GenBank/DDBJ whole genome shotgun (WGS) entry which is preliminary data.</text>
</comment>
<dbReference type="PANTHER" id="PTHR24305:SF222">
    <property type="entry name" value="CYTOCHROME P450 MONOOXYGENASE STCS"/>
    <property type="match status" value="1"/>
</dbReference>
<dbReference type="PRINTS" id="PR00385">
    <property type="entry name" value="P450"/>
</dbReference>
<comment type="similarity">
    <text evidence="3">Belongs to the cytochrome P450 family.</text>
</comment>
<dbReference type="VEuPathDB" id="FungiDB:SMAC_05077"/>
<dbReference type="InterPro" id="IPR002403">
    <property type="entry name" value="Cyt_P450_E_grp-IV"/>
</dbReference>
<dbReference type="GO" id="GO:0020037">
    <property type="term" value="F:heme binding"/>
    <property type="evidence" value="ECO:0007669"/>
    <property type="project" value="InterPro"/>
</dbReference>
<evidence type="ECO:0000256" key="7">
    <source>
        <dbReference type="ARBA" id="ARBA00023033"/>
    </source>
</evidence>
<accession>A0A8S8ZRX1</accession>
<dbReference type="Gene3D" id="1.10.630.10">
    <property type="entry name" value="Cytochrome P450"/>
    <property type="match status" value="1"/>
</dbReference>
<evidence type="ECO:0000256" key="6">
    <source>
        <dbReference type="ARBA" id="ARBA00023004"/>
    </source>
</evidence>
<keyword evidence="8" id="KW-0045">Antibiotic biosynthesis</keyword>
<dbReference type="GO" id="GO:0004497">
    <property type="term" value="F:monooxygenase activity"/>
    <property type="evidence" value="ECO:0007669"/>
    <property type="project" value="UniProtKB-KW"/>
</dbReference>
<dbReference type="GO" id="GO:0017000">
    <property type="term" value="P:antibiotic biosynthetic process"/>
    <property type="evidence" value="ECO:0007669"/>
    <property type="project" value="UniProtKB-KW"/>
</dbReference>
<dbReference type="EMBL" id="NMPR01000036">
    <property type="protein sequence ID" value="KAA8633504.1"/>
    <property type="molecule type" value="Genomic_DNA"/>
</dbReference>
<evidence type="ECO:0000256" key="8">
    <source>
        <dbReference type="ARBA" id="ARBA00023194"/>
    </source>
</evidence>
<feature type="region of interest" description="Disordered" evidence="10">
    <location>
        <begin position="235"/>
        <end position="261"/>
    </location>
</feature>
<evidence type="ECO:0000256" key="10">
    <source>
        <dbReference type="SAM" id="MobiDB-lite"/>
    </source>
</evidence>
<dbReference type="Pfam" id="PF00067">
    <property type="entry name" value="p450"/>
    <property type="match status" value="2"/>
</dbReference>
<dbReference type="InterPro" id="IPR036396">
    <property type="entry name" value="Cyt_P450_sf"/>
</dbReference>
<dbReference type="AlphaFoldDB" id="A0A8S8ZRX1"/>
<evidence type="ECO:0000256" key="2">
    <source>
        <dbReference type="ARBA" id="ARBA00004792"/>
    </source>
</evidence>
<evidence type="ECO:0000256" key="1">
    <source>
        <dbReference type="ARBA" id="ARBA00001971"/>
    </source>
</evidence>
<comment type="pathway">
    <text evidence="2">Antibiotic biosynthesis.</text>
</comment>
<reference evidence="11 12" key="1">
    <citation type="submission" date="2017-07" db="EMBL/GenBank/DDBJ databases">
        <title>Genome sequence of the Sordaria macrospora wild type strain R19027.</title>
        <authorList>
            <person name="Nowrousian M."/>
            <person name="Teichert I."/>
            <person name="Kueck U."/>
        </authorList>
    </citation>
    <scope>NUCLEOTIDE SEQUENCE [LARGE SCALE GENOMIC DNA]</scope>
    <source>
        <strain evidence="11 12">R19027</strain>
        <tissue evidence="11">Mycelium</tissue>
    </source>
</reference>
<keyword evidence="7" id="KW-0560">Oxidoreductase</keyword>
<dbReference type="GO" id="GO:0005506">
    <property type="term" value="F:iron ion binding"/>
    <property type="evidence" value="ECO:0007669"/>
    <property type="project" value="InterPro"/>
</dbReference>
<evidence type="ECO:0000256" key="3">
    <source>
        <dbReference type="ARBA" id="ARBA00010617"/>
    </source>
</evidence>
<feature type="binding site" description="axial binding residue" evidence="9">
    <location>
        <position position="557"/>
    </location>
    <ligand>
        <name>heme</name>
        <dbReference type="ChEBI" id="CHEBI:30413"/>
    </ligand>
    <ligandPart>
        <name>Fe</name>
        <dbReference type="ChEBI" id="CHEBI:18248"/>
    </ligandPart>
</feature>
<proteinExistence type="inferred from homology"/>
<dbReference type="InterPro" id="IPR001128">
    <property type="entry name" value="Cyt_P450"/>
</dbReference>
<evidence type="ECO:0000256" key="4">
    <source>
        <dbReference type="ARBA" id="ARBA00022617"/>
    </source>
</evidence>
<dbReference type="OMA" id="ILLQWTF"/>
<dbReference type="SUPFAM" id="SSF48264">
    <property type="entry name" value="Cytochrome P450"/>
    <property type="match status" value="1"/>
</dbReference>
<organism evidence="11 12">
    <name type="scientific">Sordaria macrospora</name>
    <dbReference type="NCBI Taxonomy" id="5147"/>
    <lineage>
        <taxon>Eukaryota</taxon>
        <taxon>Fungi</taxon>
        <taxon>Dikarya</taxon>
        <taxon>Ascomycota</taxon>
        <taxon>Pezizomycotina</taxon>
        <taxon>Sordariomycetes</taxon>
        <taxon>Sordariomycetidae</taxon>
        <taxon>Sordariales</taxon>
        <taxon>Sordariaceae</taxon>
        <taxon>Sordaria</taxon>
    </lineage>
</organism>
<protein>
    <recommendedName>
        <fullName evidence="13">Cytochrome P450</fullName>
    </recommendedName>
</protein>
<dbReference type="GO" id="GO:0016705">
    <property type="term" value="F:oxidoreductase activity, acting on paired donors, with incorporation or reduction of molecular oxygen"/>
    <property type="evidence" value="ECO:0007669"/>
    <property type="project" value="InterPro"/>
</dbReference>
<dbReference type="InterPro" id="IPR050121">
    <property type="entry name" value="Cytochrome_P450_monoxygenase"/>
</dbReference>
<dbReference type="Proteomes" id="UP000433876">
    <property type="component" value="Unassembled WGS sequence"/>
</dbReference>
<sequence length="653" mass="72356">MSALLLTAFLALTFVAYRRLHYHRFQQYAHIPQPPTSLIWGHMSLLHKFMSQNSLPSDRHIDLVLLEIWHSLNNPPLFLIDLRPVGPCLCIIASHHLAEQISRPSSLSGKHDFPYSVPKSYTLGDLKPLVGHDSIIIKEGQEWKDLRKRFNPGFAPGHLMGLLPVVTEKVWMFMRLLEQVATDGQEKVVKLDMLTQGLTVDVIGEVVMEVDVGAQEELLGKADLSEDAAAAAVAGAEEEDDDLAAGMGTKGGEGGDGREEKGQMSNFTKIYYRLITSYAAEGKPPIEWLQLFTKPFSRRRRQVLSQRVDTFLREFVQRKHLDEFHSSNPSSHHQQPPKTTTAPKSRSILSLSLSEQENSPTLPPKILSTTTDALKTFLFAGHDTTAILIGWILYYLSICPRAHSRISSELDSIFKPGASPSEIRTQLSGSEGPEKLNRMVYTHAVVKEALRLHPPAGTARRADVGSGFVVTEPAFSSFSVGGQGKGGRQGQGRGGQWNLDGMVLYNCATIIHRDPEVYGETKDEFWPERWLSESDFEGKGEIPPGAWRPFERGPRDCIGRDLAIIEAKVVVALVHGRYDFVKVGLGEKVLVPQDGQGSDEYMEGKQPVHVVDGTGCCVVKEKLYTRRQVTARAADGMRMKVRLARGVVGGLEG</sequence>
<keyword evidence="4 9" id="KW-0349">Heme</keyword>